<evidence type="ECO:0000259" key="1">
    <source>
        <dbReference type="PROSITE" id="PS51184"/>
    </source>
</evidence>
<protein>
    <submittedName>
        <fullName evidence="2">Cupin-like domain-containing protein</fullName>
    </submittedName>
</protein>
<dbReference type="Gene3D" id="2.60.120.650">
    <property type="entry name" value="Cupin"/>
    <property type="match status" value="1"/>
</dbReference>
<accession>A0ABU4RSE3</accession>
<dbReference type="InterPro" id="IPR041667">
    <property type="entry name" value="Cupin_8"/>
</dbReference>
<feature type="domain" description="JmjC" evidence="1">
    <location>
        <begin position="114"/>
        <end position="280"/>
    </location>
</feature>
<dbReference type="PANTHER" id="PTHR12461:SF105">
    <property type="entry name" value="HYPOXIA-INDUCIBLE FACTOR 1-ALPHA INHIBITOR"/>
    <property type="match status" value="1"/>
</dbReference>
<name>A0ABU4RSE3_9GAMM</name>
<dbReference type="SMART" id="SM00558">
    <property type="entry name" value="JmjC"/>
    <property type="match status" value="1"/>
</dbReference>
<dbReference type="RefSeq" id="WP_302724415.1">
    <property type="nucleotide sequence ID" value="NZ_JAULRU010000797.1"/>
</dbReference>
<dbReference type="PANTHER" id="PTHR12461">
    <property type="entry name" value="HYPOXIA-INDUCIBLE FACTOR 1 ALPHA INHIBITOR-RELATED"/>
    <property type="match status" value="1"/>
</dbReference>
<keyword evidence="3" id="KW-1185">Reference proteome</keyword>
<organism evidence="2 3">
    <name type="scientific">Gilvimarinus gilvus</name>
    <dbReference type="NCBI Taxonomy" id="3058038"/>
    <lineage>
        <taxon>Bacteria</taxon>
        <taxon>Pseudomonadati</taxon>
        <taxon>Pseudomonadota</taxon>
        <taxon>Gammaproteobacteria</taxon>
        <taxon>Cellvibrionales</taxon>
        <taxon>Cellvibrionaceae</taxon>
        <taxon>Gilvimarinus</taxon>
    </lineage>
</organism>
<reference evidence="2 3" key="1">
    <citation type="submission" date="2023-11" db="EMBL/GenBank/DDBJ databases">
        <title>Gilvimarinus fulvus sp. nov., isolated from the surface of Kelp.</title>
        <authorList>
            <person name="Sun Y.Y."/>
            <person name="Gong Y."/>
            <person name="Du Z.J."/>
        </authorList>
    </citation>
    <scope>NUCLEOTIDE SEQUENCE [LARGE SCALE GENOMIC DNA]</scope>
    <source>
        <strain evidence="2 3">SDUM040013</strain>
    </source>
</reference>
<dbReference type="EMBL" id="JAXAFO010000001">
    <property type="protein sequence ID" value="MDX6847814.1"/>
    <property type="molecule type" value="Genomic_DNA"/>
</dbReference>
<proteinExistence type="predicted"/>
<sequence>MSEFKLIPEYSDLSPKQFHEEIVPQQKPIVMRGFAASWPVVEAARKSSRDFVKYLNRFYNGSKATVLLGHPNINGNFFYNNDCTDLNYIQGDERLDLYLGRLLELAQKDVYPAVSVQSISPENILPGLAEENVTDFFTETLPRLWIGNQTVVSAHFDSSDNVACAIAGRRRFVLFPPDQTGNLYPGSLNFTPAGVPVSMVDLHNPDFDRYPRFQSALDSAFAVELEPGDAVFIPMLWWHHVDALEKVNALMNYWWNGAFAKNPVSPKPIDALNMALLSMQDLSPIQRSAWREVFDHYLFKKNVDPNSYIPEQCQYAIGKITPEAERKLKDDIIQRLQA</sequence>
<gene>
    <name evidence="2" type="ORF">SCD92_00495</name>
</gene>
<comment type="caution">
    <text evidence="2">The sequence shown here is derived from an EMBL/GenBank/DDBJ whole genome shotgun (WGS) entry which is preliminary data.</text>
</comment>
<dbReference type="Proteomes" id="UP001273505">
    <property type="component" value="Unassembled WGS sequence"/>
</dbReference>
<dbReference type="PROSITE" id="PS51184">
    <property type="entry name" value="JMJC"/>
    <property type="match status" value="1"/>
</dbReference>
<evidence type="ECO:0000313" key="3">
    <source>
        <dbReference type="Proteomes" id="UP001273505"/>
    </source>
</evidence>
<evidence type="ECO:0000313" key="2">
    <source>
        <dbReference type="EMBL" id="MDX6847814.1"/>
    </source>
</evidence>
<dbReference type="InterPro" id="IPR003347">
    <property type="entry name" value="JmjC_dom"/>
</dbReference>
<dbReference type="Pfam" id="PF13621">
    <property type="entry name" value="Cupin_8"/>
    <property type="match status" value="1"/>
</dbReference>
<dbReference type="SUPFAM" id="SSF51197">
    <property type="entry name" value="Clavaminate synthase-like"/>
    <property type="match status" value="1"/>
</dbReference>